<evidence type="ECO:0000256" key="3">
    <source>
        <dbReference type="ARBA" id="ARBA00023004"/>
    </source>
</evidence>
<dbReference type="Pfam" id="PF13472">
    <property type="entry name" value="Lipase_GDSL_2"/>
    <property type="match status" value="1"/>
</dbReference>
<sequence precursor="true">MKWRSSTFLLVFLALFAPIRLSAAELDKRDEPLPVTVAAESMSPPDGFQVSLFAGEPDVVQPIAMTFDRRGRMWVVECLSYPQWTDDGTGHDRVTILEDTDGDGRHDKRTVFLDDGANLTGIELGHGGVWLTSTPNLIFVPDHDGDDRPDGPPEVLLDGWDLTARHNVSNGLIWGPDGWLYGCNGILSNSRVGPPGTPDDQRTLLNCGVWRYHPTRKVFDVVASGSTNPWGLDFDDYGQAFITNCVIKHIFHVVPGAHYERMFGQDLNPYAYTLLPSCADHIHWGGGHWTESRSGAAHDDAGGGHAHSGCAIYLGDNFPAEYRNNVFMANIHGSRLNRDSLTRSGAGYVAQHETDFLHANDPWFRGIAVKCGPDGALYVTDWTDTGECHNYEVADKTNGRIYRITHGADVRLPSDLNRASDSELVDLQASLNEWQVRQARRLLSERASTPEKSMAILKLLDAMAPQNDREALRQLWARYAVGGIAAIQSAGAFEPSAPEWVRFWAIQLAADVPGSWTPELLLALESQYDHSTSLIRRGLASTCQYRIRSGNFEEARGILQRLVTNTEDAQDPLLQALNWYALEPLVAEHPDLVLEWLPDVTMPLVRTLIARRMVGTDQGFDRLSALWRSEDDADWYYDTLQGVLTAFAGVESLPMPEEWGDTYARLQAHTNPEVQHAGKMLGTLFGDSSILEGFRATLSDPTQETAQRLTALDVLLTRKAPQMESTLRGLLDDPKLRPAVIRGLLSVGGDTVPPLLLKHYASVSPSEQQEIIQGLTTRLSFAEHLLAAIEQSVVPRHDVSALIIRQLQALKDSQITHRLSEVWGEVRPVSESKLAVIEAYRQEFTTAALAQADLAVGREVFLKSCAACHRLFDEGGTIGPDLTGSQRANLDYLLDNILDPSAIVPTNYRVTMLLLNDGRILQGVITEEDQLQITLQTATETILVPHKNLEERRASQLSMMPERILEYLPEQERRDLIAYLQSPVGTQPAAESEAANDRADSVEQWHLLDPAWDSEVIHGESVTLLQGAPGGPLVGRLAYPVAELIEVRTSNRTHTYNPRTDFQVDAATGRITFPSDFDVPFITTESKYPAINSPNSYKHRVGHPEQALLYGPGRWFHDHQIEVTYRPLRNSSQSKRFAESGDLLPRTLERLKSGKPLVIGVSGDSISAGGDASGLNDVAPHQPAFPELVQRQLESSYDSEITMKNRAVGGWSIANGLTDLDALLAEKPDLIIFAYGMNDVGRRDPAWFRERTEEFLSRVKTADPTIEIIMVTPMLGNIEWIHTPREMFFKYRDVQANFVGPGVAFADLTAVWEELLHRKNDLDLTGNGLNHPNDFGHRLYAQTILQLLIEHP</sequence>
<dbReference type="GO" id="GO:0020037">
    <property type="term" value="F:heme binding"/>
    <property type="evidence" value="ECO:0007669"/>
    <property type="project" value="InterPro"/>
</dbReference>
<organism evidence="7 8">
    <name type="scientific">Aureliella helgolandensis</name>
    <dbReference type="NCBI Taxonomy" id="2527968"/>
    <lineage>
        <taxon>Bacteria</taxon>
        <taxon>Pseudomonadati</taxon>
        <taxon>Planctomycetota</taxon>
        <taxon>Planctomycetia</taxon>
        <taxon>Pirellulales</taxon>
        <taxon>Pirellulaceae</taxon>
        <taxon>Aureliella</taxon>
    </lineage>
</organism>
<dbReference type="NCBIfam" id="TIGR02604">
    <property type="entry name" value="Piru_Ver_Nterm"/>
    <property type="match status" value="1"/>
</dbReference>
<dbReference type="GO" id="GO:0016788">
    <property type="term" value="F:hydrolase activity, acting on ester bonds"/>
    <property type="evidence" value="ECO:0007669"/>
    <property type="project" value="UniProtKB-ARBA"/>
</dbReference>
<reference evidence="7 8" key="1">
    <citation type="submission" date="2019-02" db="EMBL/GenBank/DDBJ databases">
        <title>Deep-cultivation of Planctomycetes and their phenomic and genomic characterization uncovers novel biology.</title>
        <authorList>
            <person name="Wiegand S."/>
            <person name="Jogler M."/>
            <person name="Boedeker C."/>
            <person name="Pinto D."/>
            <person name="Vollmers J."/>
            <person name="Rivas-Marin E."/>
            <person name="Kohn T."/>
            <person name="Peeters S.H."/>
            <person name="Heuer A."/>
            <person name="Rast P."/>
            <person name="Oberbeckmann S."/>
            <person name="Bunk B."/>
            <person name="Jeske O."/>
            <person name="Meyerdierks A."/>
            <person name="Storesund J.E."/>
            <person name="Kallscheuer N."/>
            <person name="Luecker S."/>
            <person name="Lage O.M."/>
            <person name="Pohl T."/>
            <person name="Merkel B.J."/>
            <person name="Hornburger P."/>
            <person name="Mueller R.-W."/>
            <person name="Bruemmer F."/>
            <person name="Labrenz M."/>
            <person name="Spormann A.M."/>
            <person name="Op den Camp H."/>
            <person name="Overmann J."/>
            <person name="Amann R."/>
            <person name="Jetten M.S.M."/>
            <person name="Mascher T."/>
            <person name="Medema M.H."/>
            <person name="Devos D.P."/>
            <person name="Kaster A.-K."/>
            <person name="Ovreas L."/>
            <person name="Rohde M."/>
            <person name="Galperin M.Y."/>
            <person name="Jogler C."/>
        </authorList>
    </citation>
    <scope>NUCLEOTIDE SEQUENCE [LARGE SCALE GENOMIC DNA]</scope>
    <source>
        <strain evidence="7 8">Q31a</strain>
    </source>
</reference>
<gene>
    <name evidence="7" type="ORF">Q31a_39290</name>
</gene>
<dbReference type="RefSeq" id="WP_145080903.1">
    <property type="nucleotide sequence ID" value="NZ_CP036298.1"/>
</dbReference>
<dbReference type="SUPFAM" id="SSF50952">
    <property type="entry name" value="Soluble quinoprotein glucose dehydrogenase"/>
    <property type="match status" value="1"/>
</dbReference>
<dbReference type="InterPro" id="IPR036909">
    <property type="entry name" value="Cyt_c-like_dom_sf"/>
</dbReference>
<evidence type="ECO:0000259" key="6">
    <source>
        <dbReference type="PROSITE" id="PS51007"/>
    </source>
</evidence>
<keyword evidence="1 4" id="KW-0349">Heme</keyword>
<dbReference type="Gene3D" id="3.40.50.1110">
    <property type="entry name" value="SGNH hydrolase"/>
    <property type="match status" value="1"/>
</dbReference>
<keyword evidence="2 4" id="KW-0479">Metal-binding</keyword>
<dbReference type="OrthoDB" id="225269at2"/>
<keyword evidence="5" id="KW-0732">Signal</keyword>
<keyword evidence="8" id="KW-1185">Reference proteome</keyword>
<dbReference type="InterPro" id="IPR036514">
    <property type="entry name" value="SGNH_hydro_sf"/>
</dbReference>
<dbReference type="PANTHER" id="PTHR33546:SF1">
    <property type="entry name" value="LARGE, MULTIFUNCTIONAL SECRETED PROTEIN"/>
    <property type="match status" value="1"/>
</dbReference>
<name>A0A518GAL8_9BACT</name>
<dbReference type="InterPro" id="IPR009056">
    <property type="entry name" value="Cyt_c-like_dom"/>
</dbReference>
<dbReference type="SUPFAM" id="SSF46626">
    <property type="entry name" value="Cytochrome c"/>
    <property type="match status" value="1"/>
</dbReference>
<proteinExistence type="predicted"/>
<dbReference type="InterPro" id="IPR013830">
    <property type="entry name" value="SGNH_hydro"/>
</dbReference>
<dbReference type="Gene3D" id="2.120.10.30">
    <property type="entry name" value="TolB, C-terminal domain"/>
    <property type="match status" value="1"/>
</dbReference>
<evidence type="ECO:0000256" key="5">
    <source>
        <dbReference type="SAM" id="SignalP"/>
    </source>
</evidence>
<dbReference type="NCBIfam" id="TIGR02603">
    <property type="entry name" value="CxxCH_TIGR02603"/>
    <property type="match status" value="1"/>
</dbReference>
<dbReference type="SUPFAM" id="SSF52266">
    <property type="entry name" value="SGNH hydrolase"/>
    <property type="match status" value="1"/>
</dbReference>
<dbReference type="EMBL" id="CP036298">
    <property type="protein sequence ID" value="QDV25603.1"/>
    <property type="molecule type" value="Genomic_DNA"/>
</dbReference>
<evidence type="ECO:0000256" key="1">
    <source>
        <dbReference type="ARBA" id="ARBA00022617"/>
    </source>
</evidence>
<dbReference type="KEGG" id="ahel:Q31a_39290"/>
<feature type="domain" description="Cytochrome c" evidence="6">
    <location>
        <begin position="852"/>
        <end position="984"/>
    </location>
</feature>
<feature type="signal peptide" evidence="5">
    <location>
        <begin position="1"/>
        <end position="23"/>
    </location>
</feature>
<evidence type="ECO:0000256" key="2">
    <source>
        <dbReference type="ARBA" id="ARBA00022723"/>
    </source>
</evidence>
<dbReference type="InterPro" id="IPR055557">
    <property type="entry name" value="DUF7133"/>
</dbReference>
<dbReference type="InterPro" id="IPR013427">
    <property type="entry name" value="Haem-bd_dom_put"/>
</dbReference>
<dbReference type="InterPro" id="IPR013428">
    <property type="entry name" value="Membrane-bound_put_N"/>
</dbReference>
<dbReference type="CDD" id="cd00229">
    <property type="entry name" value="SGNH_hydrolase"/>
    <property type="match status" value="1"/>
</dbReference>
<protein>
    <submittedName>
        <fullName evidence="7">Cytochrome c</fullName>
    </submittedName>
</protein>
<dbReference type="Pfam" id="PF23500">
    <property type="entry name" value="DUF7133"/>
    <property type="match status" value="1"/>
</dbReference>
<dbReference type="Proteomes" id="UP000318017">
    <property type="component" value="Chromosome"/>
</dbReference>
<accession>A0A518GAL8</accession>
<dbReference type="Gene3D" id="1.10.760.10">
    <property type="entry name" value="Cytochrome c-like domain"/>
    <property type="match status" value="1"/>
</dbReference>
<evidence type="ECO:0000256" key="4">
    <source>
        <dbReference type="PROSITE-ProRule" id="PRU00433"/>
    </source>
</evidence>
<evidence type="ECO:0000313" key="7">
    <source>
        <dbReference type="EMBL" id="QDV25603.1"/>
    </source>
</evidence>
<dbReference type="InterPro" id="IPR011041">
    <property type="entry name" value="Quinoprot_gluc/sorb_DH_b-prop"/>
</dbReference>
<dbReference type="InterPro" id="IPR011042">
    <property type="entry name" value="6-blade_b-propeller_TolB-like"/>
</dbReference>
<dbReference type="PANTHER" id="PTHR33546">
    <property type="entry name" value="LARGE, MULTIFUNCTIONAL SECRETED PROTEIN-RELATED"/>
    <property type="match status" value="1"/>
</dbReference>
<dbReference type="PROSITE" id="PS51007">
    <property type="entry name" value="CYTC"/>
    <property type="match status" value="1"/>
</dbReference>
<feature type="chain" id="PRO_5022043599" evidence="5">
    <location>
        <begin position="24"/>
        <end position="1352"/>
    </location>
</feature>
<keyword evidence="3 4" id="KW-0408">Iron</keyword>
<dbReference type="GO" id="GO:0046872">
    <property type="term" value="F:metal ion binding"/>
    <property type="evidence" value="ECO:0007669"/>
    <property type="project" value="UniProtKB-KW"/>
</dbReference>
<evidence type="ECO:0000313" key="8">
    <source>
        <dbReference type="Proteomes" id="UP000318017"/>
    </source>
</evidence>
<dbReference type="GO" id="GO:0009055">
    <property type="term" value="F:electron transfer activity"/>
    <property type="evidence" value="ECO:0007669"/>
    <property type="project" value="InterPro"/>
</dbReference>